<evidence type="ECO:0000313" key="1">
    <source>
        <dbReference type="EMBL" id="MQM10888.1"/>
    </source>
</evidence>
<gene>
    <name evidence="1" type="ORF">Taro_043788</name>
</gene>
<organism evidence="1 2">
    <name type="scientific">Colocasia esculenta</name>
    <name type="common">Wild taro</name>
    <name type="synonym">Arum esculentum</name>
    <dbReference type="NCBI Taxonomy" id="4460"/>
    <lineage>
        <taxon>Eukaryota</taxon>
        <taxon>Viridiplantae</taxon>
        <taxon>Streptophyta</taxon>
        <taxon>Embryophyta</taxon>
        <taxon>Tracheophyta</taxon>
        <taxon>Spermatophyta</taxon>
        <taxon>Magnoliopsida</taxon>
        <taxon>Liliopsida</taxon>
        <taxon>Araceae</taxon>
        <taxon>Aroideae</taxon>
        <taxon>Colocasieae</taxon>
        <taxon>Colocasia</taxon>
    </lineage>
</organism>
<dbReference type="Proteomes" id="UP000652761">
    <property type="component" value="Unassembled WGS sequence"/>
</dbReference>
<reference evidence="1" key="1">
    <citation type="submission" date="2017-07" db="EMBL/GenBank/DDBJ databases">
        <title>Taro Niue Genome Assembly and Annotation.</title>
        <authorList>
            <person name="Atibalentja N."/>
            <person name="Keating K."/>
            <person name="Fields C.J."/>
        </authorList>
    </citation>
    <scope>NUCLEOTIDE SEQUENCE</scope>
    <source>
        <strain evidence="1">Niue_2</strain>
        <tissue evidence="1">Leaf</tissue>
    </source>
</reference>
<proteinExistence type="predicted"/>
<name>A0A843WWM7_COLES</name>
<sequence>MISSLNTTICFVSTLQRLDKLEAKGYLRISHLFACSSDQKAVDWKLPSIIQSNVYLRERQRTPQRLYFKMEI</sequence>
<dbReference type="EMBL" id="NMUH01004810">
    <property type="protein sequence ID" value="MQM10888.1"/>
    <property type="molecule type" value="Genomic_DNA"/>
</dbReference>
<dbReference type="AlphaFoldDB" id="A0A843WWM7"/>
<evidence type="ECO:0000313" key="2">
    <source>
        <dbReference type="Proteomes" id="UP000652761"/>
    </source>
</evidence>
<comment type="caution">
    <text evidence="1">The sequence shown here is derived from an EMBL/GenBank/DDBJ whole genome shotgun (WGS) entry which is preliminary data.</text>
</comment>
<accession>A0A843WWM7</accession>
<keyword evidence="2" id="KW-1185">Reference proteome</keyword>
<protein>
    <submittedName>
        <fullName evidence="1">Uncharacterized protein</fullName>
    </submittedName>
</protein>